<reference evidence="2" key="1">
    <citation type="journal article" date="2022" name="G3 (Bethesda)">
        <title>High quality genome of the basidiomycete yeast Dioszegia hungarica PDD-24b-2 isolated from cloud water.</title>
        <authorList>
            <person name="Jarrige D."/>
            <person name="Haridas S."/>
            <person name="Bleykasten-Grosshans C."/>
            <person name="Joly M."/>
            <person name="Nadalig T."/>
            <person name="Sancelme M."/>
            <person name="Vuilleumier S."/>
            <person name="Grigoriev I.V."/>
            <person name="Amato P."/>
            <person name="Bringel F."/>
        </authorList>
    </citation>
    <scope>NUCLEOTIDE SEQUENCE</scope>
    <source>
        <strain evidence="2">PDD-24b-2</strain>
    </source>
</reference>
<dbReference type="EMBL" id="JAKWFO010000005">
    <property type="protein sequence ID" value="KAI9635656.1"/>
    <property type="molecule type" value="Genomic_DNA"/>
</dbReference>
<organism evidence="2 3">
    <name type="scientific">Dioszegia hungarica</name>
    <dbReference type="NCBI Taxonomy" id="4972"/>
    <lineage>
        <taxon>Eukaryota</taxon>
        <taxon>Fungi</taxon>
        <taxon>Dikarya</taxon>
        <taxon>Basidiomycota</taxon>
        <taxon>Agaricomycotina</taxon>
        <taxon>Tremellomycetes</taxon>
        <taxon>Tremellales</taxon>
        <taxon>Bulleribasidiaceae</taxon>
        <taxon>Dioszegia</taxon>
    </lineage>
</organism>
<dbReference type="GeneID" id="77732097"/>
<comment type="caution">
    <text evidence="2">The sequence shown here is derived from an EMBL/GenBank/DDBJ whole genome shotgun (WGS) entry which is preliminary data.</text>
</comment>
<dbReference type="Proteomes" id="UP001164286">
    <property type="component" value="Unassembled WGS sequence"/>
</dbReference>
<name>A0AA38LVR1_9TREE</name>
<feature type="region of interest" description="Disordered" evidence="1">
    <location>
        <begin position="207"/>
        <end position="264"/>
    </location>
</feature>
<dbReference type="RefSeq" id="XP_052945433.1">
    <property type="nucleotide sequence ID" value="XM_053092892.1"/>
</dbReference>
<dbReference type="AlphaFoldDB" id="A0AA38LVR1"/>
<proteinExistence type="predicted"/>
<gene>
    <name evidence="2" type="ORF">MKK02DRAFT_44355</name>
</gene>
<feature type="region of interest" description="Disordered" evidence="1">
    <location>
        <begin position="333"/>
        <end position="378"/>
    </location>
</feature>
<feature type="compositionally biased region" description="Acidic residues" evidence="1">
    <location>
        <begin position="251"/>
        <end position="261"/>
    </location>
</feature>
<accession>A0AA38LVR1</accession>
<evidence type="ECO:0000313" key="2">
    <source>
        <dbReference type="EMBL" id="KAI9635656.1"/>
    </source>
</evidence>
<feature type="compositionally biased region" description="Low complexity" evidence="1">
    <location>
        <begin position="340"/>
        <end position="358"/>
    </location>
</feature>
<evidence type="ECO:0000313" key="3">
    <source>
        <dbReference type="Proteomes" id="UP001164286"/>
    </source>
</evidence>
<feature type="compositionally biased region" description="Acidic residues" evidence="1">
    <location>
        <begin position="369"/>
        <end position="378"/>
    </location>
</feature>
<evidence type="ECO:0000256" key="1">
    <source>
        <dbReference type="SAM" id="MobiDB-lite"/>
    </source>
</evidence>
<protein>
    <submittedName>
        <fullName evidence="2">Uncharacterized protein</fullName>
    </submittedName>
</protein>
<keyword evidence="3" id="KW-1185">Reference proteome</keyword>
<feature type="compositionally biased region" description="Basic and acidic residues" evidence="1">
    <location>
        <begin position="213"/>
        <end position="229"/>
    </location>
</feature>
<sequence length="378" mass="42201">MTEIFLPEHYDLVARPLAIAFQTEDRLEILRLLRPIFPQLGLHETPLPHPILPVIRRSGWRKVVRSGDVSCALLYLFFSFAVLNFTEYKVPTIIMGTYFVPTATRAWLNYRLPLASRAGIRREEAGWWGVLSDTLHALCGEKNLPREVEEDIIKGGMTLTSQIGCKVEELEVMSEAKVRFTKREELDMARFRLDLEIAKIEGTSAANLRQKRREKEQEWRMEREKKEMEAAQDVEVTKDDDDDDKLKEGGEGEAESSEGDDIPLTFKEFSTAAKPMKVVISPAKATNPVEFKANSTQMSTGSFGWSASKKATLPVDGIERDVTITVNITLIDSGEKSKTAAKAGASASPTKASTATAKGTKKKRKASEESDQEEDGSE</sequence>